<proteinExistence type="inferred from homology"/>
<dbReference type="Pfam" id="PF02582">
    <property type="entry name" value="DUF155"/>
    <property type="match status" value="1"/>
</dbReference>
<dbReference type="InterPro" id="IPR051624">
    <property type="entry name" value="RMD1/Sad1-interacting"/>
</dbReference>
<dbReference type="GO" id="GO:0005739">
    <property type="term" value="C:mitochondrion"/>
    <property type="evidence" value="ECO:0007669"/>
    <property type="project" value="UniProtKB-ARBA"/>
</dbReference>
<accession>A0A7S2ZLS4</accession>
<gene>
    <name evidence="4" type="ORF">RMAR00112_LOCUS11638</name>
</gene>
<dbReference type="AlphaFoldDB" id="A0A7S2ZLS4"/>
<feature type="domain" description="DUF155" evidence="3">
    <location>
        <begin position="140"/>
        <end position="310"/>
    </location>
</feature>
<evidence type="ECO:0000313" key="4">
    <source>
        <dbReference type="EMBL" id="CAE0043665.1"/>
    </source>
</evidence>
<organism evidence="4">
    <name type="scientific">Rhodosorus marinus</name>
    <dbReference type="NCBI Taxonomy" id="101924"/>
    <lineage>
        <taxon>Eukaryota</taxon>
        <taxon>Rhodophyta</taxon>
        <taxon>Stylonematophyceae</taxon>
        <taxon>Stylonematales</taxon>
        <taxon>Stylonemataceae</taxon>
        <taxon>Rhodosorus</taxon>
    </lineage>
</organism>
<evidence type="ECO:0000259" key="3">
    <source>
        <dbReference type="Pfam" id="PF02582"/>
    </source>
</evidence>
<dbReference type="InterPro" id="IPR003734">
    <property type="entry name" value="DUF155"/>
</dbReference>
<reference evidence="4" key="1">
    <citation type="submission" date="2021-01" db="EMBL/GenBank/DDBJ databases">
        <authorList>
            <person name="Corre E."/>
            <person name="Pelletier E."/>
            <person name="Niang G."/>
            <person name="Scheremetjew M."/>
            <person name="Finn R."/>
            <person name="Kale V."/>
            <person name="Holt S."/>
            <person name="Cochrane G."/>
            <person name="Meng A."/>
            <person name="Brown T."/>
            <person name="Cohen L."/>
        </authorList>
    </citation>
    <scope>NUCLEOTIDE SEQUENCE</scope>
    <source>
        <strain evidence="4">CCMP 769</strain>
    </source>
</reference>
<dbReference type="PANTHER" id="PTHR16255:SF1">
    <property type="entry name" value="REQUIRED FOR MEIOTIC NUCLEAR DIVISION PROTEIN 1 HOMOLOG"/>
    <property type="match status" value="1"/>
</dbReference>
<dbReference type="PANTHER" id="PTHR16255">
    <property type="entry name" value="REQUIRED FOR MEIOTIC NUCLEAR DIVISION PROTEIN 1 HOMOLOG"/>
    <property type="match status" value="1"/>
</dbReference>
<dbReference type="EMBL" id="HBHW01015168">
    <property type="protein sequence ID" value="CAE0043665.1"/>
    <property type="molecule type" value="Transcribed_RNA"/>
</dbReference>
<evidence type="ECO:0000256" key="1">
    <source>
        <dbReference type="ARBA" id="ARBA00008306"/>
    </source>
</evidence>
<comment type="similarity">
    <text evidence="1">Belongs to the RMD1/sif2 family.</text>
</comment>
<sequence>MIRSSLARRITKLNRSLKADVQRVDKLGRLFTTSSADGRDKDATKKPAAAVQPKSVATGAVPIAARKKGHARDQKKRLKRSSPNDRQVCAAYSTNGDVDLKQLHLTLTLKGMALEGLEKYGNESSGCSIPGATGRENGYLFMFPSGSLVFWDVPLGTRRKIFDEASGLSGNDPIVPFNEFDHEFEITANESTFFKNDKIHVKDLSNKEELLALSFGLAQSTKLQVYEEAIDKLVEETQVLPNQLAIHGRIYESNRTLKQRMGTLLSARYSVSLLSDILDTPDFFWEHPNLEVLHKQCRSEIGMNKRVNLLSRRMDIIKDSLDLINTEISDTSSRRVEWYIVSLIAVEIAIEVGKLFFDR</sequence>
<feature type="region of interest" description="Disordered" evidence="2">
    <location>
        <begin position="33"/>
        <end position="87"/>
    </location>
</feature>
<evidence type="ECO:0000256" key="2">
    <source>
        <dbReference type="SAM" id="MobiDB-lite"/>
    </source>
</evidence>
<name>A0A7S2ZLS4_9RHOD</name>
<protein>
    <recommendedName>
        <fullName evidence="3">DUF155 domain-containing protein</fullName>
    </recommendedName>
</protein>
<feature type="compositionally biased region" description="Basic residues" evidence="2">
    <location>
        <begin position="65"/>
        <end position="80"/>
    </location>
</feature>